<sequence>MREVRDLGFQAKLALPQIRLQSGYALAQIRFQRRFGLAQVRPQRGFALAQIRLGRELCQIRFAPLRQRARDRFGLVSSENPESLSLRTTA</sequence>
<dbReference type="PATRIC" id="fig|298794.3.peg.3203"/>
<accession>A0A0J6T8P5</accession>
<comment type="caution">
    <text evidence="1">The sequence shown here is derived from an EMBL/GenBank/DDBJ whole genome shotgun (WGS) entry which is preliminary data.</text>
</comment>
<dbReference type="Proteomes" id="UP000035955">
    <property type="component" value="Unassembled WGS sequence"/>
</dbReference>
<proteinExistence type="predicted"/>
<name>A0A0J6T8P5_9HYPH</name>
<reference evidence="1 2" key="1">
    <citation type="submission" date="2015-03" db="EMBL/GenBank/DDBJ databases">
        <title>Genome sequencing of Methylobacterium variabile DSM 16961.</title>
        <authorList>
            <person name="Chaudhry V."/>
            <person name="Patil P.B."/>
        </authorList>
    </citation>
    <scope>NUCLEOTIDE SEQUENCE [LARGE SCALE GENOMIC DNA]</scope>
    <source>
        <strain evidence="1 2">DSM 16961</strain>
    </source>
</reference>
<dbReference type="AlphaFoldDB" id="A0A0J6T8P5"/>
<organism evidence="1 2">
    <name type="scientific">Methylobacterium variabile</name>
    <dbReference type="NCBI Taxonomy" id="298794"/>
    <lineage>
        <taxon>Bacteria</taxon>
        <taxon>Pseudomonadati</taxon>
        <taxon>Pseudomonadota</taxon>
        <taxon>Alphaproteobacteria</taxon>
        <taxon>Hyphomicrobiales</taxon>
        <taxon>Methylobacteriaceae</taxon>
        <taxon>Methylobacterium</taxon>
    </lineage>
</organism>
<evidence type="ECO:0000313" key="2">
    <source>
        <dbReference type="Proteomes" id="UP000035955"/>
    </source>
</evidence>
<dbReference type="EMBL" id="LABY01000021">
    <property type="protein sequence ID" value="KMO42257.1"/>
    <property type="molecule type" value="Genomic_DNA"/>
</dbReference>
<dbReference type="RefSeq" id="WP_048442766.1">
    <property type="nucleotide sequence ID" value="NZ_LABY01000021.1"/>
</dbReference>
<keyword evidence="2" id="KW-1185">Reference proteome</keyword>
<gene>
    <name evidence="1" type="ORF">VQ02_03445</name>
</gene>
<evidence type="ECO:0000313" key="1">
    <source>
        <dbReference type="EMBL" id="KMO42257.1"/>
    </source>
</evidence>
<protein>
    <submittedName>
        <fullName evidence="1">Uncharacterized protein</fullName>
    </submittedName>
</protein>